<proteinExistence type="predicted"/>
<dbReference type="KEGG" id="ddf:DEFDS_0565"/>
<dbReference type="eggNOG" id="COG0702">
    <property type="taxonomic scope" value="Bacteria"/>
</dbReference>
<dbReference type="SUPFAM" id="SSF51735">
    <property type="entry name" value="NAD(P)-binding Rossmann-fold domains"/>
    <property type="match status" value="1"/>
</dbReference>
<name>D3PBS4_DEFDS</name>
<dbReference type="PANTHER" id="PTHR12126">
    <property type="entry name" value="NADH-UBIQUINONE OXIDOREDUCTASE 39 KDA SUBUNIT-RELATED"/>
    <property type="match status" value="1"/>
</dbReference>
<dbReference type="HOGENOM" id="CLU_007383_6_5_0"/>
<dbReference type="EC" id="1.6.99.3" evidence="2"/>
<dbReference type="OrthoDB" id="9776313at2"/>
<dbReference type="RefSeq" id="WP_013007295.1">
    <property type="nucleotide sequence ID" value="NC_013939.1"/>
</dbReference>
<accession>D3PBS4</accession>
<dbReference type="EC" id="1.6.5.3" evidence="2"/>
<organism evidence="2 3">
    <name type="scientific">Deferribacter desulfuricans (strain DSM 14783 / JCM 11476 / NBRC 101012 / SSM1)</name>
    <dbReference type="NCBI Taxonomy" id="639282"/>
    <lineage>
        <taxon>Bacteria</taxon>
        <taxon>Pseudomonadati</taxon>
        <taxon>Deferribacterota</taxon>
        <taxon>Deferribacteres</taxon>
        <taxon>Deferribacterales</taxon>
        <taxon>Deferribacteraceae</taxon>
        <taxon>Deferribacter</taxon>
    </lineage>
</organism>
<dbReference type="InterPro" id="IPR016040">
    <property type="entry name" value="NAD(P)-bd_dom"/>
</dbReference>
<keyword evidence="2" id="KW-0560">Oxidoreductase</keyword>
<evidence type="ECO:0000313" key="2">
    <source>
        <dbReference type="EMBL" id="BAI80047.1"/>
    </source>
</evidence>
<evidence type="ECO:0000259" key="1">
    <source>
        <dbReference type="Pfam" id="PF13460"/>
    </source>
</evidence>
<dbReference type="InterPro" id="IPR036291">
    <property type="entry name" value="NAD(P)-bd_dom_sf"/>
</dbReference>
<gene>
    <name evidence="2" type="ordered locus">DEFDS_0565</name>
</gene>
<dbReference type="AlphaFoldDB" id="D3PBS4"/>
<reference evidence="2 3" key="1">
    <citation type="journal article" date="2010" name="DNA Res.">
        <title>Bacterial lifestyle in a deep-sea hydrothermal vent chimney revealed by the genome sequence of the thermophilic bacterium Deferribacter desulfuricans SSM1.</title>
        <authorList>
            <person name="Takaki Y."/>
            <person name="Shimamura S."/>
            <person name="Nakagawa S."/>
            <person name="Fukuhara Y."/>
            <person name="Horikawa H."/>
            <person name="Ankai A."/>
            <person name="Harada T."/>
            <person name="Hosoyama A."/>
            <person name="Oguchi A."/>
            <person name="Fukui S."/>
            <person name="Fujita N."/>
            <person name="Takami H."/>
            <person name="Takai K."/>
        </authorList>
    </citation>
    <scope>NUCLEOTIDE SEQUENCE [LARGE SCALE GENOMIC DNA]</scope>
    <source>
        <strain evidence="3">DSM 14783 / JCM 11476 / NBRC 101012 / SSM1</strain>
    </source>
</reference>
<feature type="domain" description="NAD(P)-binding" evidence="1">
    <location>
        <begin position="7"/>
        <end position="151"/>
    </location>
</feature>
<dbReference type="GO" id="GO:0044877">
    <property type="term" value="F:protein-containing complex binding"/>
    <property type="evidence" value="ECO:0007669"/>
    <property type="project" value="TreeGrafter"/>
</dbReference>
<dbReference type="Gene3D" id="3.40.50.720">
    <property type="entry name" value="NAD(P)-binding Rossmann-like Domain"/>
    <property type="match status" value="1"/>
</dbReference>
<dbReference type="CDD" id="cd05271">
    <property type="entry name" value="NDUFA9_like_SDR_a"/>
    <property type="match status" value="1"/>
</dbReference>
<sequence length="295" mass="33988">MKIFLTGGTGFVGTEILKYALSKDYEVTLLVRNPDKVKVKNDRIDIVVGDVLKPKTYLDKLNNVDCVVHLVGIIREIPKEGVTFQRYHFEATKMIVDAAKEGDVKRFIHMSANGARSEAITDYHKTKYLAEEYVRNSGLTYTIFKPSVIYGPGDSFINMLNDFLKKTPVFSYFGDGSYSMQPVYVADVAKIFVDAIENSDTFNKTFTVCGPEVLSYKELLRLICEVTNRKRLFIPVPEFIISFMITLFGKFQWFPLTRDQFEMLREGNTCENMEIYKLLQFEPKNIKDTLKKYLK</sequence>
<dbReference type="Pfam" id="PF13460">
    <property type="entry name" value="NAD_binding_10"/>
    <property type="match status" value="1"/>
</dbReference>
<dbReference type="InterPro" id="IPR051207">
    <property type="entry name" value="ComplexI_NDUFA9_subunit"/>
</dbReference>
<dbReference type="EMBL" id="AP011529">
    <property type="protein sequence ID" value="BAI80047.1"/>
    <property type="molecule type" value="Genomic_DNA"/>
</dbReference>
<dbReference type="STRING" id="639282.DEFDS_0565"/>
<dbReference type="FunFam" id="3.40.50.720:FF:000702">
    <property type="entry name" value="NADH dehydrogenase (Ubiquinone)"/>
    <property type="match status" value="1"/>
</dbReference>
<protein>
    <submittedName>
        <fullName evidence="2">NAD-dependent epimerase/dehydratase</fullName>
        <ecNumber evidence="2">1.6.5.3</ecNumber>
        <ecNumber evidence="2">1.6.99.3</ecNumber>
    </submittedName>
</protein>
<dbReference type="GO" id="GO:0016491">
    <property type="term" value="F:oxidoreductase activity"/>
    <property type="evidence" value="ECO:0007669"/>
    <property type="project" value="UniProtKB-KW"/>
</dbReference>
<keyword evidence="3" id="KW-1185">Reference proteome</keyword>
<dbReference type="PANTHER" id="PTHR12126:SF11">
    <property type="entry name" value="NADH DEHYDROGENASE [UBIQUINONE] 1 ALPHA SUBCOMPLEX SUBUNIT 9, MITOCHONDRIAL"/>
    <property type="match status" value="1"/>
</dbReference>
<evidence type="ECO:0000313" key="3">
    <source>
        <dbReference type="Proteomes" id="UP000001520"/>
    </source>
</evidence>
<dbReference type="Proteomes" id="UP000001520">
    <property type="component" value="Chromosome"/>
</dbReference>